<evidence type="ECO:0000256" key="1">
    <source>
        <dbReference type="SAM" id="SignalP"/>
    </source>
</evidence>
<evidence type="ECO:0000313" key="3">
    <source>
        <dbReference type="Proteomes" id="UP001163046"/>
    </source>
</evidence>
<organism evidence="2 3">
    <name type="scientific">Desmophyllum pertusum</name>
    <dbReference type="NCBI Taxonomy" id="174260"/>
    <lineage>
        <taxon>Eukaryota</taxon>
        <taxon>Metazoa</taxon>
        <taxon>Cnidaria</taxon>
        <taxon>Anthozoa</taxon>
        <taxon>Hexacorallia</taxon>
        <taxon>Scleractinia</taxon>
        <taxon>Caryophylliina</taxon>
        <taxon>Caryophylliidae</taxon>
        <taxon>Desmophyllum</taxon>
    </lineage>
</organism>
<keyword evidence="1" id="KW-0732">Signal</keyword>
<gene>
    <name evidence="2" type="primary">PRRC1</name>
    <name evidence="2" type="ORF">OS493_036791</name>
</gene>
<dbReference type="Proteomes" id="UP001163046">
    <property type="component" value="Unassembled WGS sequence"/>
</dbReference>
<proteinExistence type="predicted"/>
<protein>
    <submittedName>
        <fullName evidence="2">Protein prrc1</fullName>
    </submittedName>
</protein>
<sequence>MVSFKCLNTFVGAAAFLCIRDCPLTCGVSLAGVKGAQHRIANLVRGKKVQEGQVIIGVEEMVSELLPGKWFGLDMS</sequence>
<accession>A0A9W9Y791</accession>
<name>A0A9W9Y791_9CNID</name>
<dbReference type="OrthoDB" id="4968544at2759"/>
<comment type="caution">
    <text evidence="2">The sequence shown here is derived from an EMBL/GenBank/DDBJ whole genome shotgun (WGS) entry which is preliminary data.</text>
</comment>
<evidence type="ECO:0000313" key="2">
    <source>
        <dbReference type="EMBL" id="KAJ7318919.1"/>
    </source>
</evidence>
<dbReference type="AlphaFoldDB" id="A0A9W9Y791"/>
<reference evidence="2" key="1">
    <citation type="submission" date="2023-01" db="EMBL/GenBank/DDBJ databases">
        <title>Genome assembly of the deep-sea coral Lophelia pertusa.</title>
        <authorList>
            <person name="Herrera S."/>
            <person name="Cordes E."/>
        </authorList>
    </citation>
    <scope>NUCLEOTIDE SEQUENCE</scope>
    <source>
        <strain evidence="2">USNM1676648</strain>
        <tissue evidence="2">Polyp</tissue>
    </source>
</reference>
<keyword evidence="3" id="KW-1185">Reference proteome</keyword>
<feature type="signal peptide" evidence="1">
    <location>
        <begin position="1"/>
        <end position="15"/>
    </location>
</feature>
<feature type="chain" id="PRO_5040914870" evidence="1">
    <location>
        <begin position="16"/>
        <end position="76"/>
    </location>
</feature>
<dbReference type="EMBL" id="MU827841">
    <property type="protein sequence ID" value="KAJ7318919.1"/>
    <property type="molecule type" value="Genomic_DNA"/>
</dbReference>